<dbReference type="Proteomes" id="UP001149140">
    <property type="component" value="Unassembled WGS sequence"/>
</dbReference>
<dbReference type="CDD" id="cd03586">
    <property type="entry name" value="PolY_Pol_IV_kappa"/>
    <property type="match status" value="1"/>
</dbReference>
<evidence type="ECO:0000256" key="2">
    <source>
        <dbReference type="ARBA" id="ARBA00022679"/>
    </source>
</evidence>
<dbReference type="PANTHER" id="PTHR11076">
    <property type="entry name" value="DNA REPAIR POLYMERASE UMUC / TRANSFERASE FAMILY MEMBER"/>
    <property type="match status" value="1"/>
</dbReference>
<dbReference type="InterPro" id="IPR050116">
    <property type="entry name" value="DNA_polymerase-Y"/>
</dbReference>
<dbReference type="EC" id="2.7.7.7" evidence="12"/>
<dbReference type="GO" id="GO:0042276">
    <property type="term" value="P:error-prone translesion synthesis"/>
    <property type="evidence" value="ECO:0007669"/>
    <property type="project" value="TreeGrafter"/>
</dbReference>
<dbReference type="GO" id="GO:0009432">
    <property type="term" value="P:SOS response"/>
    <property type="evidence" value="ECO:0007669"/>
    <property type="project" value="TreeGrafter"/>
</dbReference>
<dbReference type="InterPro" id="IPR022880">
    <property type="entry name" value="DNApol_IV"/>
</dbReference>
<evidence type="ECO:0000256" key="9">
    <source>
        <dbReference type="ARBA" id="ARBA00049244"/>
    </source>
</evidence>
<keyword evidence="3 12" id="KW-0548">Nucleotidyltransferase</keyword>
<dbReference type="Gene3D" id="3.30.1490.100">
    <property type="entry name" value="DNA polymerase, Y-family, little finger domain"/>
    <property type="match status" value="1"/>
</dbReference>
<dbReference type="Gene3D" id="1.10.150.20">
    <property type="entry name" value="5' to 3' exonuclease, C-terminal subdomain"/>
    <property type="match status" value="1"/>
</dbReference>
<dbReference type="Gene3D" id="3.40.1170.60">
    <property type="match status" value="1"/>
</dbReference>
<dbReference type="PANTHER" id="PTHR11076:SF33">
    <property type="entry name" value="DNA POLYMERASE KAPPA"/>
    <property type="match status" value="1"/>
</dbReference>
<comment type="function">
    <text evidence="8">Poorly processive, error-prone DNA polymerase involved in untargeted mutagenesis. Copies undamaged DNA at stalled replication forks, which arise in vivo from mismatched or misaligned primer ends. These misaligned primers can be extended by PolIV. Exhibits no 3'-5' exonuclease (proofreading) activity. May be involved in translesional synthesis, in conjunction with the beta clamp from PolIII.</text>
</comment>
<dbReference type="GO" id="GO:0005829">
    <property type="term" value="C:cytosol"/>
    <property type="evidence" value="ECO:0007669"/>
    <property type="project" value="TreeGrafter"/>
</dbReference>
<dbReference type="InterPro" id="IPR001126">
    <property type="entry name" value="UmuC"/>
</dbReference>
<dbReference type="FunFam" id="3.40.1170.60:FF:000003">
    <property type="entry name" value="DNA polymerase eta"/>
    <property type="match status" value="1"/>
</dbReference>
<sequence length="327" mass="34858">MSILHADADCFFASVEQRDDPRLRGRPTMVATWVVMAASYEARAFGIHSAMHASEARRLCPEVVAVEPRSAAYAEASEALFGVFEAASPVVERHGIEEAFLEGPPSLAARLREAVRREVGLPVTVGVAGTKIAAKMASRAAKPDGLKIVEDGSAFLHAHRVEELWGVGRATAAKFHARGIETVGEAAALSLPALIALLGAGNGRRVHALVNNRDRVPVQRARPRQAFGSTRSLGRGDHPPAVLDQAAVRVAERLRATGVAGRTITLHLRFSDRTTATRSRTLPAAVDDATVIGATAASLVDTDRPLTRIGVSVSSLEVADRLRLWTT</sequence>
<evidence type="ECO:0000256" key="3">
    <source>
        <dbReference type="ARBA" id="ARBA00022695"/>
    </source>
</evidence>
<feature type="domain" description="UmuC" evidence="11">
    <location>
        <begin position="3"/>
        <end position="168"/>
    </location>
</feature>
<dbReference type="PROSITE" id="PS50173">
    <property type="entry name" value="UMUC"/>
    <property type="match status" value="1"/>
</dbReference>
<dbReference type="EMBL" id="JAPDOD010000002">
    <property type="protein sequence ID" value="MDA0159453.1"/>
    <property type="molecule type" value="Genomic_DNA"/>
</dbReference>
<keyword evidence="13" id="KW-1185">Reference proteome</keyword>
<accession>A0A9X3MQN9</accession>
<dbReference type="GO" id="GO:0003887">
    <property type="term" value="F:DNA-directed DNA polymerase activity"/>
    <property type="evidence" value="ECO:0007669"/>
    <property type="project" value="UniProtKB-EC"/>
</dbReference>
<dbReference type="SUPFAM" id="SSF56672">
    <property type="entry name" value="DNA/RNA polymerases"/>
    <property type="match status" value="1"/>
</dbReference>
<evidence type="ECO:0000256" key="4">
    <source>
        <dbReference type="ARBA" id="ARBA00022723"/>
    </source>
</evidence>
<dbReference type="InterPro" id="IPR043128">
    <property type="entry name" value="Rev_trsase/Diguanyl_cyclase"/>
</dbReference>
<dbReference type="RefSeq" id="WP_270038168.1">
    <property type="nucleotide sequence ID" value="NZ_JAPDOD010000002.1"/>
</dbReference>
<keyword evidence="7" id="KW-0234">DNA repair</keyword>
<dbReference type="InterPro" id="IPR043502">
    <property type="entry name" value="DNA/RNA_pol_sf"/>
</dbReference>
<proteinExistence type="inferred from homology"/>
<feature type="region of interest" description="Disordered" evidence="10">
    <location>
        <begin position="220"/>
        <end position="239"/>
    </location>
</feature>
<comment type="catalytic activity">
    <reaction evidence="9">
        <text>DNA(n) + a 2'-deoxyribonucleoside 5'-triphosphate = DNA(n+1) + diphosphate</text>
        <dbReference type="Rhea" id="RHEA:22508"/>
        <dbReference type="Rhea" id="RHEA-COMP:17339"/>
        <dbReference type="Rhea" id="RHEA-COMP:17340"/>
        <dbReference type="ChEBI" id="CHEBI:33019"/>
        <dbReference type="ChEBI" id="CHEBI:61560"/>
        <dbReference type="ChEBI" id="CHEBI:173112"/>
        <dbReference type="EC" id="2.7.7.7"/>
    </reaction>
</comment>
<dbReference type="InterPro" id="IPR036775">
    <property type="entry name" value="DNA_pol_Y-fam_lit_finger_sf"/>
</dbReference>
<dbReference type="GO" id="GO:0006281">
    <property type="term" value="P:DNA repair"/>
    <property type="evidence" value="ECO:0007669"/>
    <property type="project" value="UniProtKB-KW"/>
</dbReference>
<dbReference type="GO" id="GO:0046872">
    <property type="term" value="F:metal ion binding"/>
    <property type="evidence" value="ECO:0007669"/>
    <property type="project" value="UniProtKB-KW"/>
</dbReference>
<comment type="caution">
    <text evidence="12">The sequence shown here is derived from an EMBL/GenBank/DDBJ whole genome shotgun (WGS) entry which is preliminary data.</text>
</comment>
<dbReference type="GO" id="GO:0003684">
    <property type="term" value="F:damaged DNA binding"/>
    <property type="evidence" value="ECO:0007669"/>
    <property type="project" value="InterPro"/>
</dbReference>
<evidence type="ECO:0000256" key="5">
    <source>
        <dbReference type="ARBA" id="ARBA00022763"/>
    </source>
</evidence>
<reference evidence="12" key="1">
    <citation type="submission" date="2022-10" db="EMBL/GenBank/DDBJ databases">
        <title>The WGS of Solirubrobacter ginsenosidimutans DSM 21036.</title>
        <authorList>
            <person name="Jiang Z."/>
        </authorList>
    </citation>
    <scope>NUCLEOTIDE SEQUENCE</scope>
    <source>
        <strain evidence="12">DSM 21036</strain>
    </source>
</reference>
<protein>
    <submittedName>
        <fullName evidence="12">DNA polymerase IV</fullName>
        <ecNumber evidence="12">2.7.7.7</ecNumber>
    </submittedName>
</protein>
<keyword evidence="6" id="KW-0460">Magnesium</keyword>
<organism evidence="12 13">
    <name type="scientific">Solirubrobacter ginsenosidimutans</name>
    <dbReference type="NCBI Taxonomy" id="490573"/>
    <lineage>
        <taxon>Bacteria</taxon>
        <taxon>Bacillati</taxon>
        <taxon>Actinomycetota</taxon>
        <taxon>Thermoleophilia</taxon>
        <taxon>Solirubrobacterales</taxon>
        <taxon>Solirubrobacteraceae</taxon>
        <taxon>Solirubrobacter</taxon>
    </lineage>
</organism>
<gene>
    <name evidence="12" type="ORF">OM076_04185</name>
</gene>
<keyword evidence="4" id="KW-0479">Metal-binding</keyword>
<evidence type="ECO:0000313" key="13">
    <source>
        <dbReference type="Proteomes" id="UP001149140"/>
    </source>
</evidence>
<dbReference type="InterPro" id="IPR017961">
    <property type="entry name" value="DNA_pol_Y-fam_little_finger"/>
</dbReference>
<evidence type="ECO:0000256" key="6">
    <source>
        <dbReference type="ARBA" id="ARBA00022842"/>
    </source>
</evidence>
<evidence type="ECO:0000256" key="10">
    <source>
        <dbReference type="SAM" id="MobiDB-lite"/>
    </source>
</evidence>
<comment type="similarity">
    <text evidence="1">Belongs to the DNA polymerase type-Y family.</text>
</comment>
<dbReference type="Gene3D" id="3.30.70.270">
    <property type="match status" value="1"/>
</dbReference>
<dbReference type="Pfam" id="PF11799">
    <property type="entry name" value="IMS_C"/>
    <property type="match status" value="1"/>
</dbReference>
<name>A0A9X3MQN9_9ACTN</name>
<dbReference type="Pfam" id="PF00817">
    <property type="entry name" value="IMS"/>
    <property type="match status" value="1"/>
</dbReference>
<keyword evidence="2 12" id="KW-0808">Transferase</keyword>
<keyword evidence="5" id="KW-0227">DNA damage</keyword>
<evidence type="ECO:0000256" key="8">
    <source>
        <dbReference type="ARBA" id="ARBA00025589"/>
    </source>
</evidence>
<dbReference type="AlphaFoldDB" id="A0A9X3MQN9"/>
<evidence type="ECO:0000259" key="11">
    <source>
        <dbReference type="PROSITE" id="PS50173"/>
    </source>
</evidence>
<dbReference type="SUPFAM" id="SSF100879">
    <property type="entry name" value="Lesion bypass DNA polymerase (Y-family), little finger domain"/>
    <property type="match status" value="1"/>
</dbReference>
<evidence type="ECO:0000256" key="7">
    <source>
        <dbReference type="ARBA" id="ARBA00023204"/>
    </source>
</evidence>
<evidence type="ECO:0000256" key="1">
    <source>
        <dbReference type="ARBA" id="ARBA00010945"/>
    </source>
</evidence>
<evidence type="ECO:0000313" key="12">
    <source>
        <dbReference type="EMBL" id="MDA0159453.1"/>
    </source>
</evidence>